<comment type="caution">
    <text evidence="1">The sequence shown here is derived from an EMBL/GenBank/DDBJ whole genome shotgun (WGS) entry which is preliminary data.</text>
</comment>
<dbReference type="AlphaFoldDB" id="A0A5R1YWB2"/>
<organism evidence="1 2">
    <name type="scientific">Salmonella enteritidis</name>
    <dbReference type="NCBI Taxonomy" id="149539"/>
    <lineage>
        <taxon>Bacteria</taxon>
        <taxon>Pseudomonadati</taxon>
        <taxon>Pseudomonadota</taxon>
        <taxon>Gammaproteobacteria</taxon>
        <taxon>Enterobacterales</taxon>
        <taxon>Enterobacteriaceae</taxon>
        <taxon>Salmonella</taxon>
    </lineage>
</organism>
<sequence>MPVLASSLTRLADFNGKPLAALCAVVMSVLSVKFLTFIHDQDISSLTGVFSRMRGGGSGHGK</sequence>
<protein>
    <submittedName>
        <fullName evidence="1">Uncharacterized protein</fullName>
    </submittedName>
</protein>
<gene>
    <name evidence="1" type="ORF">C9F08_18340</name>
</gene>
<accession>A0A5R1YWB2</accession>
<proteinExistence type="predicted"/>
<evidence type="ECO:0000313" key="1">
    <source>
        <dbReference type="EMBL" id="TGC92787.1"/>
    </source>
</evidence>
<dbReference type="Proteomes" id="UP000297537">
    <property type="component" value="Unassembled WGS sequence"/>
</dbReference>
<dbReference type="EMBL" id="PYKJ01000385">
    <property type="protein sequence ID" value="TGC92787.1"/>
    <property type="molecule type" value="Genomic_DNA"/>
</dbReference>
<reference evidence="1 2" key="1">
    <citation type="submission" date="2018-03" db="EMBL/GenBank/DDBJ databases">
        <title>Non-Typhoidal Salmonella genome sequencing and assembly.</title>
        <authorList>
            <person name="Matchawe C."/>
        </authorList>
    </citation>
    <scope>NUCLEOTIDE SEQUENCE [LARGE SCALE GENOMIC DNA]</scope>
    <source>
        <strain evidence="1 2">20dea</strain>
    </source>
</reference>
<evidence type="ECO:0000313" key="2">
    <source>
        <dbReference type="Proteomes" id="UP000297537"/>
    </source>
</evidence>
<name>A0A5R1YWB2_SALEN</name>